<gene>
    <name evidence="2" type="ORF">UFOVP365_25</name>
</gene>
<feature type="transmembrane region" description="Helical" evidence="1">
    <location>
        <begin position="39"/>
        <end position="59"/>
    </location>
</feature>
<dbReference type="EMBL" id="LR798309">
    <property type="protein sequence ID" value="CAB5222748.1"/>
    <property type="molecule type" value="Genomic_DNA"/>
</dbReference>
<dbReference type="InterPro" id="IPR055644">
    <property type="entry name" value="DUF7220"/>
</dbReference>
<sequence>MQSRTNSLIESATNILIGYWCAVLTQLIVFPIMGIDVSLNKNLMIGLVFTLISLLRSYVIRRAFNRFG</sequence>
<feature type="transmembrane region" description="Helical" evidence="1">
    <location>
        <begin position="12"/>
        <end position="33"/>
    </location>
</feature>
<proteinExistence type="predicted"/>
<accession>A0A6J7X0W3</accession>
<organism evidence="2">
    <name type="scientific">uncultured Caudovirales phage</name>
    <dbReference type="NCBI Taxonomy" id="2100421"/>
    <lineage>
        <taxon>Viruses</taxon>
        <taxon>Duplodnaviria</taxon>
        <taxon>Heunggongvirae</taxon>
        <taxon>Uroviricota</taxon>
        <taxon>Caudoviricetes</taxon>
        <taxon>Peduoviridae</taxon>
        <taxon>Maltschvirus</taxon>
        <taxon>Maltschvirus maltsch</taxon>
    </lineage>
</organism>
<dbReference type="Pfam" id="PF23858">
    <property type="entry name" value="DUF7220"/>
    <property type="match status" value="1"/>
</dbReference>
<reference evidence="2" key="1">
    <citation type="submission" date="2020-05" db="EMBL/GenBank/DDBJ databases">
        <authorList>
            <person name="Chiriac C."/>
            <person name="Salcher M."/>
            <person name="Ghai R."/>
            <person name="Kavagutti S V."/>
        </authorList>
    </citation>
    <scope>NUCLEOTIDE SEQUENCE</scope>
</reference>
<protein>
    <submittedName>
        <fullName evidence="2">Uncharacterized protein</fullName>
    </submittedName>
</protein>
<keyword evidence="1" id="KW-0812">Transmembrane</keyword>
<evidence type="ECO:0000313" key="2">
    <source>
        <dbReference type="EMBL" id="CAB5222748.1"/>
    </source>
</evidence>
<keyword evidence="1" id="KW-1133">Transmembrane helix</keyword>
<keyword evidence="1" id="KW-0472">Membrane</keyword>
<name>A0A6J7X0W3_9CAUD</name>
<evidence type="ECO:0000256" key="1">
    <source>
        <dbReference type="SAM" id="Phobius"/>
    </source>
</evidence>